<reference evidence="1 2" key="1">
    <citation type="journal article" date="2021" name="J. Hered.">
        <title>A chromosome-level genome assembly of the parasitoid wasp, Cotesia glomerata (Hymenoptera: Braconidae).</title>
        <authorList>
            <person name="Pinto B.J."/>
            <person name="Weis J.J."/>
            <person name="Gamble T."/>
            <person name="Ode P.J."/>
            <person name="Paul R."/>
            <person name="Zaspel J.M."/>
        </authorList>
    </citation>
    <scope>NUCLEOTIDE SEQUENCE [LARGE SCALE GENOMIC DNA]</scope>
    <source>
        <strain evidence="1">CgM1</strain>
    </source>
</reference>
<evidence type="ECO:0000313" key="2">
    <source>
        <dbReference type="Proteomes" id="UP000826195"/>
    </source>
</evidence>
<keyword evidence="2" id="KW-1185">Reference proteome</keyword>
<gene>
    <name evidence="1" type="ORF">KQX54_010854</name>
</gene>
<dbReference type="AlphaFoldDB" id="A0AAV7ICL4"/>
<organism evidence="1 2">
    <name type="scientific">Cotesia glomerata</name>
    <name type="common">Lepidopteran parasitic wasp</name>
    <name type="synonym">Apanteles glomeratus</name>
    <dbReference type="NCBI Taxonomy" id="32391"/>
    <lineage>
        <taxon>Eukaryota</taxon>
        <taxon>Metazoa</taxon>
        <taxon>Ecdysozoa</taxon>
        <taxon>Arthropoda</taxon>
        <taxon>Hexapoda</taxon>
        <taxon>Insecta</taxon>
        <taxon>Pterygota</taxon>
        <taxon>Neoptera</taxon>
        <taxon>Endopterygota</taxon>
        <taxon>Hymenoptera</taxon>
        <taxon>Apocrita</taxon>
        <taxon>Ichneumonoidea</taxon>
        <taxon>Braconidae</taxon>
        <taxon>Microgastrinae</taxon>
        <taxon>Cotesia</taxon>
    </lineage>
</organism>
<comment type="caution">
    <text evidence="1">The sequence shown here is derived from an EMBL/GenBank/DDBJ whole genome shotgun (WGS) entry which is preliminary data.</text>
</comment>
<dbReference type="EMBL" id="JAHXZJ010000747">
    <property type="protein sequence ID" value="KAH0557728.1"/>
    <property type="molecule type" value="Genomic_DNA"/>
</dbReference>
<protein>
    <submittedName>
        <fullName evidence="1">Uncharacterized protein</fullName>
    </submittedName>
</protein>
<sequence>MTKPSSQENSVAIIPATSDTIAPDILNASFVSLINSSPITFCDPNESLKDYLSHDIDKLIVLCNFEKSPNKILSDEMRTVLVKQVIDREVNVVLRDANFQVGKEPLKKFV</sequence>
<proteinExistence type="predicted"/>
<accession>A0AAV7ICL4</accession>
<dbReference type="Proteomes" id="UP000826195">
    <property type="component" value="Unassembled WGS sequence"/>
</dbReference>
<name>A0AAV7ICL4_COTGL</name>
<evidence type="ECO:0000313" key="1">
    <source>
        <dbReference type="EMBL" id="KAH0557728.1"/>
    </source>
</evidence>